<evidence type="ECO:0000313" key="3">
    <source>
        <dbReference type="Proteomes" id="UP000259030"/>
    </source>
</evidence>
<keyword evidence="2" id="KW-0614">Plasmid</keyword>
<sequence length="198" mass="21343">MNYGPLLTLGLLTGLASAQQNTPRATPPQMTAEMRTRMAQMQPITDLAETVRLLPELEKNKATAVTRTQAKSLLSILTALQKAAAVQPNDAKKYLAQIEDKILTSKQLTALDSLLLKAEEQRAASRAQAQRSGQTGQPRIPGMPLPGMAGQGQNRTRQGGQNQAGQGPGARQPGQFNPFKQGRTAEALTAYMKVLQKK</sequence>
<dbReference type="AlphaFoldDB" id="A0A221T037"/>
<evidence type="ECO:0000313" key="2">
    <source>
        <dbReference type="EMBL" id="ASN82272.1"/>
    </source>
</evidence>
<protein>
    <submittedName>
        <fullName evidence="2">Uncharacterized protein</fullName>
    </submittedName>
</protein>
<reference evidence="2 3" key="1">
    <citation type="submission" date="2017-05" db="EMBL/GenBank/DDBJ databases">
        <title>The complete genome sequence of Deinococcus ficus isolated from the rhizosphere of the Ficus religiosa L. in Taiwan.</title>
        <authorList>
            <person name="Wu K.-M."/>
            <person name="Liao T.-L."/>
            <person name="Liu Y.-M."/>
            <person name="Young C.-C."/>
            <person name="Tsai S.-F."/>
        </authorList>
    </citation>
    <scope>NUCLEOTIDE SEQUENCE [LARGE SCALE GENOMIC DNA]</scope>
    <source>
        <strain evidence="2 3">CC-FR2-10</strain>
        <plasmid evidence="3">pdfi1</plasmid>
    </source>
</reference>
<organism evidence="2 3">
    <name type="scientific">Deinococcus ficus</name>
    <dbReference type="NCBI Taxonomy" id="317577"/>
    <lineage>
        <taxon>Bacteria</taxon>
        <taxon>Thermotogati</taxon>
        <taxon>Deinococcota</taxon>
        <taxon>Deinococci</taxon>
        <taxon>Deinococcales</taxon>
        <taxon>Deinococcaceae</taxon>
        <taxon>Deinococcus</taxon>
    </lineage>
</organism>
<evidence type="ECO:0000256" key="1">
    <source>
        <dbReference type="SAM" id="MobiDB-lite"/>
    </source>
</evidence>
<gene>
    <name evidence="2" type="ORF">DFI_13830</name>
</gene>
<geneLocation type="plasmid" evidence="3">
    <name>pdfi1</name>
</geneLocation>
<dbReference type="Proteomes" id="UP000259030">
    <property type="component" value="Plasmid pDFI1"/>
</dbReference>
<dbReference type="RefSeq" id="WP_027464037.1">
    <property type="nucleotide sequence ID" value="NZ_CP021082.1"/>
</dbReference>
<dbReference type="KEGG" id="dfc:DFI_13830"/>
<proteinExistence type="predicted"/>
<feature type="compositionally biased region" description="Low complexity" evidence="1">
    <location>
        <begin position="151"/>
        <end position="175"/>
    </location>
</feature>
<accession>A0A221T037</accession>
<dbReference type="STRING" id="317577.GCA_000419625_02915"/>
<name>A0A221T037_9DEIO</name>
<feature type="region of interest" description="Disordered" evidence="1">
    <location>
        <begin position="124"/>
        <end position="183"/>
    </location>
</feature>
<keyword evidence="3" id="KW-1185">Reference proteome</keyword>
<dbReference type="EMBL" id="CP021082">
    <property type="protein sequence ID" value="ASN82272.1"/>
    <property type="molecule type" value="Genomic_DNA"/>
</dbReference>